<dbReference type="PANTHER" id="PTHR23110">
    <property type="entry name" value="BTB DOMAIN TRANSCRIPTION FACTOR"/>
    <property type="match status" value="1"/>
</dbReference>
<dbReference type="Pfam" id="PF00651">
    <property type="entry name" value="BTB"/>
    <property type="match status" value="1"/>
</dbReference>
<dbReference type="CDD" id="cd18315">
    <property type="entry name" value="BTB_POZ_BAB-like"/>
    <property type="match status" value="1"/>
</dbReference>
<feature type="non-terminal residue" evidence="3">
    <location>
        <position position="120"/>
    </location>
</feature>
<comment type="caution">
    <text evidence="3">The sequence shown here is derived from an EMBL/GenBank/DDBJ whole genome shotgun (WGS) entry which is preliminary data.</text>
</comment>
<evidence type="ECO:0000313" key="4">
    <source>
        <dbReference type="Proteomes" id="UP000194236"/>
    </source>
</evidence>
<evidence type="ECO:0000259" key="2">
    <source>
        <dbReference type="PROSITE" id="PS50097"/>
    </source>
</evidence>
<sequence length="120" mass="13496">MNNSSYQVIRLNHQDRMSTAIESMLCDEMLCDVTIICNGQAVKAHRIILAASSTYFKEIFHHIPFGFCPIVFLKNFTNEDLNDILEFVYKGELIVPIERIDSLIDSAKSLGISGLATLNV</sequence>
<dbReference type="OrthoDB" id="6508661at2759"/>
<evidence type="ECO:0000313" key="3">
    <source>
        <dbReference type="EMBL" id="OTF82937.1"/>
    </source>
</evidence>
<dbReference type="InterPro" id="IPR000210">
    <property type="entry name" value="BTB/POZ_dom"/>
</dbReference>
<dbReference type="InterPro" id="IPR011333">
    <property type="entry name" value="SKP1/BTB/POZ_sf"/>
</dbReference>
<protein>
    <submittedName>
        <fullName evidence="3">BTB/POZ domain containing protein</fullName>
    </submittedName>
</protein>
<gene>
    <name evidence="3" type="ORF">BLA29_014075</name>
</gene>
<dbReference type="Proteomes" id="UP000194236">
    <property type="component" value="Unassembled WGS sequence"/>
</dbReference>
<evidence type="ECO:0000256" key="1">
    <source>
        <dbReference type="ARBA" id="ARBA00023242"/>
    </source>
</evidence>
<dbReference type="PROSITE" id="PS50097">
    <property type="entry name" value="BTB"/>
    <property type="match status" value="1"/>
</dbReference>
<reference evidence="3 4" key="1">
    <citation type="submission" date="2017-03" db="EMBL/GenBank/DDBJ databases">
        <title>Genome Survey of Euroglyphus maynei.</title>
        <authorList>
            <person name="Arlian L.G."/>
            <person name="Morgan M.S."/>
            <person name="Rider S.D."/>
        </authorList>
    </citation>
    <scope>NUCLEOTIDE SEQUENCE [LARGE SCALE GENOMIC DNA]</scope>
    <source>
        <strain evidence="3">Arlian Lab</strain>
        <tissue evidence="3">Whole body</tissue>
    </source>
</reference>
<dbReference type="GO" id="GO:0005634">
    <property type="term" value="C:nucleus"/>
    <property type="evidence" value="ECO:0007669"/>
    <property type="project" value="TreeGrafter"/>
</dbReference>
<dbReference type="EMBL" id="MUJZ01006053">
    <property type="protein sequence ID" value="OTF82937.1"/>
    <property type="molecule type" value="Genomic_DNA"/>
</dbReference>
<keyword evidence="4" id="KW-1185">Reference proteome</keyword>
<organism evidence="3 4">
    <name type="scientific">Euroglyphus maynei</name>
    <name type="common">Mayne's house dust mite</name>
    <dbReference type="NCBI Taxonomy" id="6958"/>
    <lineage>
        <taxon>Eukaryota</taxon>
        <taxon>Metazoa</taxon>
        <taxon>Ecdysozoa</taxon>
        <taxon>Arthropoda</taxon>
        <taxon>Chelicerata</taxon>
        <taxon>Arachnida</taxon>
        <taxon>Acari</taxon>
        <taxon>Acariformes</taxon>
        <taxon>Sarcoptiformes</taxon>
        <taxon>Astigmata</taxon>
        <taxon>Psoroptidia</taxon>
        <taxon>Analgoidea</taxon>
        <taxon>Pyroglyphidae</taxon>
        <taxon>Pyroglyphinae</taxon>
        <taxon>Euroglyphus</taxon>
    </lineage>
</organism>
<keyword evidence="1" id="KW-0539">Nucleus</keyword>
<dbReference type="GO" id="GO:0006357">
    <property type="term" value="P:regulation of transcription by RNA polymerase II"/>
    <property type="evidence" value="ECO:0007669"/>
    <property type="project" value="TreeGrafter"/>
</dbReference>
<dbReference type="AlphaFoldDB" id="A0A1Y3BS78"/>
<dbReference type="InterPro" id="IPR051095">
    <property type="entry name" value="Dros_DevTransReg"/>
</dbReference>
<dbReference type="Gene3D" id="3.30.710.10">
    <property type="entry name" value="Potassium Channel Kv1.1, Chain A"/>
    <property type="match status" value="1"/>
</dbReference>
<proteinExistence type="predicted"/>
<dbReference type="SMART" id="SM00225">
    <property type="entry name" value="BTB"/>
    <property type="match status" value="1"/>
</dbReference>
<accession>A0A1Y3BS78</accession>
<feature type="domain" description="BTB" evidence="2">
    <location>
        <begin position="31"/>
        <end position="97"/>
    </location>
</feature>
<dbReference type="SUPFAM" id="SSF54695">
    <property type="entry name" value="POZ domain"/>
    <property type="match status" value="1"/>
</dbReference>
<dbReference type="PANTHER" id="PTHR23110:SF109">
    <property type="entry name" value="FI07618P-RELATED"/>
    <property type="match status" value="1"/>
</dbReference>
<name>A0A1Y3BS78_EURMA</name>